<evidence type="ECO:0000256" key="1">
    <source>
        <dbReference type="ARBA" id="ARBA00012928"/>
    </source>
</evidence>
<evidence type="ECO:0000256" key="2">
    <source>
        <dbReference type="ARBA" id="ARBA00022679"/>
    </source>
</evidence>
<dbReference type="RefSeq" id="WP_229733037.1">
    <property type="nucleotide sequence ID" value="NZ_BMGB01000001.1"/>
</dbReference>
<keyword evidence="4" id="KW-0479">Metal-binding</keyword>
<dbReference type="Gene3D" id="3.40.50.1220">
    <property type="entry name" value="TPP-binding domain"/>
    <property type="match status" value="1"/>
</dbReference>
<keyword evidence="7" id="KW-1185">Reference proteome</keyword>
<feature type="binding site" evidence="4">
    <location>
        <position position="193"/>
    </location>
    <ligand>
        <name>Zn(2+)</name>
        <dbReference type="ChEBI" id="CHEBI:29105"/>
    </ligand>
</feature>
<feature type="binding site" evidence="4">
    <location>
        <position position="143"/>
    </location>
    <ligand>
        <name>Zn(2+)</name>
        <dbReference type="ChEBI" id="CHEBI:29105"/>
    </ligand>
</feature>
<keyword evidence="3" id="KW-0520">NAD</keyword>
<dbReference type="GO" id="GO:0070403">
    <property type="term" value="F:NAD+ binding"/>
    <property type="evidence" value="ECO:0007669"/>
    <property type="project" value="InterPro"/>
</dbReference>
<dbReference type="AlphaFoldDB" id="A0A916SG48"/>
<dbReference type="Gene3D" id="3.30.1600.10">
    <property type="entry name" value="SIR2/SIRT2 'Small Domain"/>
    <property type="match status" value="1"/>
</dbReference>
<evidence type="ECO:0000313" key="6">
    <source>
        <dbReference type="EMBL" id="GGA95760.1"/>
    </source>
</evidence>
<dbReference type="InterPro" id="IPR029035">
    <property type="entry name" value="DHS-like_NAD/FAD-binding_dom"/>
</dbReference>
<accession>A0A916SG48</accession>
<dbReference type="GO" id="GO:0046872">
    <property type="term" value="F:metal ion binding"/>
    <property type="evidence" value="ECO:0007669"/>
    <property type="project" value="UniProtKB-KW"/>
</dbReference>
<dbReference type="Pfam" id="PF02146">
    <property type="entry name" value="SIR2"/>
    <property type="match status" value="1"/>
</dbReference>
<dbReference type="InterPro" id="IPR050134">
    <property type="entry name" value="NAD-dep_sirtuin_deacylases"/>
</dbReference>
<dbReference type="EC" id="2.3.1.286" evidence="1"/>
<evidence type="ECO:0000313" key="7">
    <source>
        <dbReference type="Proteomes" id="UP000606922"/>
    </source>
</evidence>
<dbReference type="InterPro" id="IPR003000">
    <property type="entry name" value="Sirtuin"/>
</dbReference>
<gene>
    <name evidence="6" type="primary">cobB</name>
    <name evidence="6" type="ORF">GCM10010979_07760</name>
</gene>
<comment type="caution">
    <text evidence="6">The sequence shown here is derived from an EMBL/GenBank/DDBJ whole genome shotgun (WGS) entry which is preliminary data.</text>
</comment>
<dbReference type="PANTHER" id="PTHR11085">
    <property type="entry name" value="NAD-DEPENDENT PROTEIN DEACYLASE SIRTUIN-5, MITOCHONDRIAL-RELATED"/>
    <property type="match status" value="1"/>
</dbReference>
<keyword evidence="4" id="KW-0862">Zinc</keyword>
<evidence type="ECO:0000256" key="3">
    <source>
        <dbReference type="ARBA" id="ARBA00023027"/>
    </source>
</evidence>
<feature type="binding site" evidence="4">
    <location>
        <position position="190"/>
    </location>
    <ligand>
        <name>Zn(2+)</name>
        <dbReference type="ChEBI" id="CHEBI:29105"/>
    </ligand>
</feature>
<dbReference type="InterPro" id="IPR026591">
    <property type="entry name" value="Sirtuin_cat_small_dom_sf"/>
</dbReference>
<feature type="domain" description="Deacetylase sirtuin-type" evidence="5">
    <location>
        <begin position="14"/>
        <end position="287"/>
    </location>
</feature>
<dbReference type="Proteomes" id="UP000606922">
    <property type="component" value="Unassembled WGS sequence"/>
</dbReference>
<dbReference type="InterPro" id="IPR026590">
    <property type="entry name" value="Ssirtuin_cat_dom"/>
</dbReference>
<keyword evidence="2" id="KW-0808">Transferase</keyword>
<sequence>MTLPQVHSPANPDEGSPDSRLDEAVALLKGRRIAILTGAGLSTDSGIPDYRGEGAPVRSPMTFSQYLGDLTYRKRYWAGSHLGWKRFAAAAPNAGHRAVADLERAGLINGVITQNVDGLHLRAGSQRVVDLHGSMDRVRCLTCGQYYARGDIAARLAAANPWLDDEAAIELSPDGDVQIASVDEFVVPECSVCGGLLKPDVVFFGEFVPVDKFTEASALVQSAEAFIVAGSSLMVNSGIRLLDQAVKKKLPVVVINRGVTKGDSRAAVKIDAGTSETLVSLLERLPV</sequence>
<reference evidence="6" key="2">
    <citation type="submission" date="2020-09" db="EMBL/GenBank/DDBJ databases">
        <authorList>
            <person name="Sun Q."/>
            <person name="Zhou Y."/>
        </authorList>
    </citation>
    <scope>NUCLEOTIDE SEQUENCE</scope>
    <source>
        <strain evidence="6">CGMCC 1.12813</strain>
    </source>
</reference>
<dbReference type="PROSITE" id="PS50305">
    <property type="entry name" value="SIRTUIN"/>
    <property type="match status" value="1"/>
</dbReference>
<dbReference type="PANTHER" id="PTHR11085:SF10">
    <property type="entry name" value="NAD-DEPENDENT PROTEIN DEACYLASE SIRTUIN-5, MITOCHONDRIAL-RELATED"/>
    <property type="match status" value="1"/>
</dbReference>
<evidence type="ECO:0000259" key="5">
    <source>
        <dbReference type="PROSITE" id="PS50305"/>
    </source>
</evidence>
<reference evidence="6" key="1">
    <citation type="journal article" date="2014" name="Int. J. Syst. Evol. Microbiol.">
        <title>Complete genome sequence of Corynebacterium casei LMG S-19264T (=DSM 44701T), isolated from a smear-ripened cheese.</title>
        <authorList>
            <consortium name="US DOE Joint Genome Institute (JGI-PGF)"/>
            <person name="Walter F."/>
            <person name="Albersmeier A."/>
            <person name="Kalinowski J."/>
            <person name="Ruckert C."/>
        </authorList>
    </citation>
    <scope>NUCLEOTIDE SEQUENCE</scope>
    <source>
        <strain evidence="6">CGMCC 1.12813</strain>
    </source>
</reference>
<proteinExistence type="predicted"/>
<feature type="binding site" evidence="4">
    <location>
        <position position="140"/>
    </location>
    <ligand>
        <name>Zn(2+)</name>
        <dbReference type="ChEBI" id="CHEBI:29105"/>
    </ligand>
</feature>
<evidence type="ECO:0000256" key="4">
    <source>
        <dbReference type="PROSITE-ProRule" id="PRU00236"/>
    </source>
</evidence>
<protein>
    <recommendedName>
        <fullName evidence="1">protein acetyllysine N-acetyltransferase</fullName>
        <ecNumber evidence="1">2.3.1.286</ecNumber>
    </recommendedName>
</protein>
<organism evidence="6 7">
    <name type="scientific">Conyzicola nivalis</name>
    <dbReference type="NCBI Taxonomy" id="1477021"/>
    <lineage>
        <taxon>Bacteria</taxon>
        <taxon>Bacillati</taxon>
        <taxon>Actinomycetota</taxon>
        <taxon>Actinomycetes</taxon>
        <taxon>Micrococcales</taxon>
        <taxon>Microbacteriaceae</taxon>
        <taxon>Conyzicola</taxon>
    </lineage>
</organism>
<dbReference type="SUPFAM" id="SSF52467">
    <property type="entry name" value="DHS-like NAD/FAD-binding domain"/>
    <property type="match status" value="1"/>
</dbReference>
<name>A0A916SG48_9MICO</name>
<feature type="active site" description="Proton acceptor" evidence="4">
    <location>
        <position position="132"/>
    </location>
</feature>
<dbReference type="GO" id="GO:0017136">
    <property type="term" value="F:histone deacetylase activity, NAD-dependent"/>
    <property type="evidence" value="ECO:0007669"/>
    <property type="project" value="TreeGrafter"/>
</dbReference>
<dbReference type="EMBL" id="BMGB01000001">
    <property type="protein sequence ID" value="GGA95760.1"/>
    <property type="molecule type" value="Genomic_DNA"/>
</dbReference>